<keyword evidence="2" id="KW-1185">Reference proteome</keyword>
<proteinExistence type="predicted"/>
<evidence type="ECO:0000313" key="1">
    <source>
        <dbReference type="EMBL" id="KAI0086017.1"/>
    </source>
</evidence>
<sequence>MEVDGPNEPVTNTSASELVDVKPQIRPFPLKAPDESMSCTTPRPKQELQTTSTKSANLPSPLVKREPSPISKTLLSSRKAAPASPIYISSGSEDSDEVDAQMDMSQSKSETHDHSEAGHDPHEEQEQDELDEDMEGSESNPADERSPVGERSPADESSLSDESSESKPDEDVSDAQNTEDMEGVENTAETDHEPQGSPRKSPSRERSPSTPSSSSLPSTLPGIPKAKRRPQPRAISSSQPPSEAKKRLLPPNLPSATQPVASSSSRRSQSRASTLAHSKTPVNNTGDIVLCDSEEDDKRYAKRQKTHSAGPSHGKARKSRTRHPRYWFLDGSVVVQLEDIMFRLHRSRLASQSTYFQELFSSDLGALGEDPFDFVEQYPVYPVKGVSVTDFEELLVALDNAISYVYEPPTFPQLAAILRASQTLRFTALEDFASRTLLKMWPQALSKLSASHIPHASETVLLARKCDMPSILKRAFYELLRTTRLGEDEDADPEDPDVINTQISRQDLARLIKAREELVSRWIVTAGSPPDITCNPDPNSNSANHPPDKAKLLNDWQQHVKRNLFEECLYDPLVGLRRLGEINWEGMGYCHNCVKLWRDLWTAQGEKLWQQLDLWLGLPTNEEE</sequence>
<gene>
    <name evidence="1" type="ORF">BDY19DRAFT_1075426</name>
</gene>
<evidence type="ECO:0000313" key="2">
    <source>
        <dbReference type="Proteomes" id="UP001055072"/>
    </source>
</evidence>
<organism evidence="1 2">
    <name type="scientific">Irpex rosettiformis</name>
    <dbReference type="NCBI Taxonomy" id="378272"/>
    <lineage>
        <taxon>Eukaryota</taxon>
        <taxon>Fungi</taxon>
        <taxon>Dikarya</taxon>
        <taxon>Basidiomycota</taxon>
        <taxon>Agaricomycotina</taxon>
        <taxon>Agaricomycetes</taxon>
        <taxon>Polyporales</taxon>
        <taxon>Irpicaceae</taxon>
        <taxon>Irpex</taxon>
    </lineage>
</organism>
<dbReference type="EMBL" id="MU274926">
    <property type="protein sequence ID" value="KAI0086017.1"/>
    <property type="molecule type" value="Genomic_DNA"/>
</dbReference>
<reference evidence="1" key="1">
    <citation type="journal article" date="2021" name="Environ. Microbiol.">
        <title>Gene family expansions and transcriptome signatures uncover fungal adaptations to wood decay.</title>
        <authorList>
            <person name="Hage H."/>
            <person name="Miyauchi S."/>
            <person name="Viragh M."/>
            <person name="Drula E."/>
            <person name="Min B."/>
            <person name="Chaduli D."/>
            <person name="Navarro D."/>
            <person name="Favel A."/>
            <person name="Norest M."/>
            <person name="Lesage-Meessen L."/>
            <person name="Balint B."/>
            <person name="Merenyi Z."/>
            <person name="de Eugenio L."/>
            <person name="Morin E."/>
            <person name="Martinez A.T."/>
            <person name="Baldrian P."/>
            <person name="Stursova M."/>
            <person name="Martinez M.J."/>
            <person name="Novotny C."/>
            <person name="Magnuson J.K."/>
            <person name="Spatafora J.W."/>
            <person name="Maurice S."/>
            <person name="Pangilinan J."/>
            <person name="Andreopoulos W."/>
            <person name="LaButti K."/>
            <person name="Hundley H."/>
            <person name="Na H."/>
            <person name="Kuo A."/>
            <person name="Barry K."/>
            <person name="Lipzen A."/>
            <person name="Henrissat B."/>
            <person name="Riley R."/>
            <person name="Ahrendt S."/>
            <person name="Nagy L.G."/>
            <person name="Grigoriev I.V."/>
            <person name="Martin F."/>
            <person name="Rosso M.N."/>
        </authorList>
    </citation>
    <scope>NUCLEOTIDE SEQUENCE</scope>
    <source>
        <strain evidence="1">CBS 384.51</strain>
    </source>
</reference>
<accession>A0ACB8TVC5</accession>
<comment type="caution">
    <text evidence="1">The sequence shown here is derived from an EMBL/GenBank/DDBJ whole genome shotgun (WGS) entry which is preliminary data.</text>
</comment>
<name>A0ACB8TVC5_9APHY</name>
<dbReference type="Proteomes" id="UP001055072">
    <property type="component" value="Unassembled WGS sequence"/>
</dbReference>
<protein>
    <submittedName>
        <fullName evidence="1">Uncharacterized protein</fullName>
    </submittedName>
</protein>